<keyword evidence="8" id="KW-0808">Transferase</keyword>
<evidence type="ECO:0000256" key="6">
    <source>
        <dbReference type="ARBA" id="ARBA00022525"/>
    </source>
</evidence>
<comment type="function">
    <molecule>Protein hedgehog</molecule>
    <text evidence="23">The C-terminal part of the hedgehog protein precursor displays an autoproteolysis activity that results in the cleavage of the full-length protein into two parts (N-product and C-product). In addition, the C-terminal part displays a cholesterol transferase activity that results by the covalent attachment of a cholesterol moiety to the C-terminal of the newly generated N-product.</text>
</comment>
<evidence type="ECO:0000256" key="23">
    <source>
        <dbReference type="RuleBase" id="RU280812"/>
    </source>
</evidence>
<comment type="subunit">
    <text evidence="21">Interacts with BOC and CDON. Interacts with PTCH1. Interacts with glypican GPC3.</text>
</comment>
<dbReference type="GO" id="GO:0016740">
    <property type="term" value="F:transferase activity"/>
    <property type="evidence" value="ECO:0007669"/>
    <property type="project" value="UniProtKB-KW"/>
</dbReference>
<evidence type="ECO:0000256" key="10">
    <source>
        <dbReference type="ARBA" id="ARBA00022729"/>
    </source>
</evidence>
<dbReference type="GO" id="GO:0005509">
    <property type="term" value="F:calcium ion binding"/>
    <property type="evidence" value="ECO:0007669"/>
    <property type="project" value="TreeGrafter"/>
</dbReference>
<evidence type="ECO:0000313" key="27">
    <source>
        <dbReference type="EMBL" id="RXM98773.1"/>
    </source>
</evidence>
<keyword evidence="7 23" id="KW-0645">Protease</keyword>
<dbReference type="InterPro" id="IPR009045">
    <property type="entry name" value="Zn_M74/Hedgehog-like"/>
</dbReference>
<keyword evidence="12 23" id="KW-0068">Autocatalytic cleavage</keyword>
<keyword evidence="16 23" id="KW-0333">Golgi apparatus</keyword>
<dbReference type="Pfam" id="PF01085">
    <property type="entry name" value="HH_signal"/>
    <property type="match status" value="2"/>
</dbReference>
<evidence type="ECO:0000256" key="7">
    <source>
        <dbReference type="ARBA" id="ARBA00022670"/>
    </source>
</evidence>
<evidence type="ECO:0000313" key="28">
    <source>
        <dbReference type="Proteomes" id="UP000289886"/>
    </source>
</evidence>
<keyword evidence="4 23" id="KW-0217">Developmental protein</keyword>
<dbReference type="GO" id="GO:0005789">
    <property type="term" value="C:endoplasmic reticulum membrane"/>
    <property type="evidence" value="ECO:0007669"/>
    <property type="project" value="UniProtKB-SubCell"/>
</dbReference>
<dbReference type="Gene3D" id="3.30.1380.10">
    <property type="match status" value="2"/>
</dbReference>
<organism evidence="27 28">
    <name type="scientific">Acipenser ruthenus</name>
    <name type="common">Sterlet sturgeon</name>
    <dbReference type="NCBI Taxonomy" id="7906"/>
    <lineage>
        <taxon>Eukaryota</taxon>
        <taxon>Metazoa</taxon>
        <taxon>Chordata</taxon>
        <taxon>Craniata</taxon>
        <taxon>Vertebrata</taxon>
        <taxon>Euteleostomi</taxon>
        <taxon>Actinopterygii</taxon>
        <taxon>Chondrostei</taxon>
        <taxon>Acipenseriformes</taxon>
        <taxon>Acipenseridae</taxon>
        <taxon>Acipenser</taxon>
    </lineage>
</organism>
<keyword evidence="15" id="KW-0106">Calcium</keyword>
<dbReference type="GO" id="GO:0001708">
    <property type="term" value="P:cell fate specification"/>
    <property type="evidence" value="ECO:0007669"/>
    <property type="project" value="TreeGrafter"/>
</dbReference>
<evidence type="ECO:0000256" key="18">
    <source>
        <dbReference type="ARBA" id="ARBA00023139"/>
    </source>
</evidence>
<dbReference type="FunFam" id="3.30.1380.10:FF:000001">
    <property type="entry name" value="Indian hedgehog"/>
    <property type="match status" value="1"/>
</dbReference>
<proteinExistence type="inferred from homology"/>
<dbReference type="InterPro" id="IPR006141">
    <property type="entry name" value="Intein_N"/>
</dbReference>
<protein>
    <recommendedName>
        <fullName evidence="23">Hedgehog protein</fullName>
    </recommendedName>
</protein>
<evidence type="ECO:0000256" key="9">
    <source>
        <dbReference type="ARBA" id="ARBA00022723"/>
    </source>
</evidence>
<dbReference type="FunFam" id="3.30.1380.10:FF:000005">
    <property type="entry name" value="Sonic hedgehog signaling molecule"/>
    <property type="match status" value="1"/>
</dbReference>
<dbReference type="PROSITE" id="PS50817">
    <property type="entry name" value="INTEIN_N_TER"/>
    <property type="match status" value="1"/>
</dbReference>
<evidence type="ECO:0000256" key="16">
    <source>
        <dbReference type="ARBA" id="ARBA00023034"/>
    </source>
</evidence>
<dbReference type="SMART" id="SM00306">
    <property type="entry name" value="HintN"/>
    <property type="match status" value="1"/>
</dbReference>
<dbReference type="GO" id="GO:0005886">
    <property type="term" value="C:plasma membrane"/>
    <property type="evidence" value="ECO:0007669"/>
    <property type="project" value="UniProtKB-SubCell"/>
</dbReference>
<keyword evidence="14" id="KW-0862">Zinc</keyword>
<keyword evidence="18" id="KW-0564">Palmitate</keyword>
<dbReference type="Pfam" id="PF01079">
    <property type="entry name" value="Hint"/>
    <property type="match status" value="1"/>
</dbReference>
<name>A0A662YS57_ACIRT</name>
<dbReference type="Gene3D" id="2.170.16.10">
    <property type="entry name" value="Hedgehog/Intein (Hint) domain"/>
    <property type="match status" value="1"/>
</dbReference>
<comment type="subcellular location">
    <molecule>Sonic hedgehog protein</molecule>
    <subcellularLocation>
        <location evidence="23">Endoplasmic reticulum membrane</location>
    </subcellularLocation>
    <subcellularLocation>
        <location evidence="23">Golgi apparatus membrane</location>
    </subcellularLocation>
</comment>
<comment type="subunit">
    <text evidence="20">Multimer.</text>
</comment>
<comment type="subcellular location">
    <molecule>Protein hedgehog N-product</molecule>
    <subcellularLocation>
        <location evidence="23">Cell membrane</location>
        <topology evidence="23">Lipid-anchor</topology>
    </subcellularLocation>
</comment>
<evidence type="ECO:0000256" key="20">
    <source>
        <dbReference type="ARBA" id="ARBA00034131"/>
    </source>
</evidence>
<evidence type="ECO:0000256" key="21">
    <source>
        <dbReference type="ARBA" id="ARBA00046976"/>
    </source>
</evidence>
<dbReference type="SUPFAM" id="SSF51294">
    <property type="entry name" value="Hedgehog/intein (Hint) domain"/>
    <property type="match status" value="1"/>
</dbReference>
<dbReference type="CDD" id="cd00081">
    <property type="entry name" value="Hint"/>
    <property type="match status" value="1"/>
</dbReference>
<evidence type="ECO:0000256" key="17">
    <source>
        <dbReference type="ARBA" id="ARBA00023136"/>
    </source>
</evidence>
<dbReference type="GO" id="GO:0000139">
    <property type="term" value="C:Golgi membrane"/>
    <property type="evidence" value="ECO:0007669"/>
    <property type="project" value="UniProtKB-SubCell"/>
</dbReference>
<dbReference type="GO" id="GO:0005113">
    <property type="term" value="F:patched binding"/>
    <property type="evidence" value="ECO:0007669"/>
    <property type="project" value="TreeGrafter"/>
</dbReference>
<evidence type="ECO:0000256" key="5">
    <source>
        <dbReference type="ARBA" id="ARBA00022475"/>
    </source>
</evidence>
<keyword evidence="13 23" id="KW-0256">Endoplasmic reticulum</keyword>
<evidence type="ECO:0000256" key="11">
    <source>
        <dbReference type="ARBA" id="ARBA00022801"/>
    </source>
</evidence>
<dbReference type="InterPro" id="IPR036844">
    <property type="entry name" value="Hint_dom_sf"/>
</dbReference>
<dbReference type="InterPro" id="IPR001657">
    <property type="entry name" value="Hedgehog"/>
</dbReference>
<dbReference type="GO" id="GO:0010468">
    <property type="term" value="P:regulation of gene expression"/>
    <property type="evidence" value="ECO:0007669"/>
    <property type="project" value="TreeGrafter"/>
</dbReference>
<dbReference type="InterPro" id="IPR001767">
    <property type="entry name" value="Hedgehog_Hint"/>
</dbReference>
<comment type="catalytic activity">
    <reaction evidence="22">
        <text>glycyl-L-cysteinyl-[protein] + cholesterol + H(+) = [protein]-C-terminal glycyl cholesterol ester + N-terminal L-cysteinyl-[protein]</text>
        <dbReference type="Rhea" id="RHEA:59504"/>
        <dbReference type="Rhea" id="RHEA-COMP:12707"/>
        <dbReference type="Rhea" id="RHEA-COMP:15369"/>
        <dbReference type="Rhea" id="RHEA-COMP:15374"/>
        <dbReference type="ChEBI" id="CHEBI:15378"/>
        <dbReference type="ChEBI" id="CHEBI:16113"/>
        <dbReference type="ChEBI" id="CHEBI:65250"/>
        <dbReference type="ChEBI" id="CHEBI:143135"/>
        <dbReference type="ChEBI" id="CHEBI:143140"/>
    </reaction>
    <physiologicalReaction direction="left-to-right" evidence="22">
        <dbReference type="Rhea" id="RHEA:59505"/>
    </physiologicalReaction>
</comment>
<evidence type="ECO:0000256" key="15">
    <source>
        <dbReference type="ARBA" id="ARBA00022837"/>
    </source>
</evidence>
<dbReference type="GO" id="GO:0016540">
    <property type="term" value="P:protein autoprocessing"/>
    <property type="evidence" value="ECO:0007669"/>
    <property type="project" value="InterPro"/>
</dbReference>
<dbReference type="PANTHER" id="PTHR11889:SF39">
    <property type="entry name" value="INDIAN HEDGEHOG PROTEIN"/>
    <property type="match status" value="1"/>
</dbReference>
<evidence type="ECO:0000256" key="24">
    <source>
        <dbReference type="SAM" id="SignalP"/>
    </source>
</evidence>
<dbReference type="Proteomes" id="UP000289886">
    <property type="component" value="Unassembled WGS sequence"/>
</dbReference>
<evidence type="ECO:0000256" key="14">
    <source>
        <dbReference type="ARBA" id="ARBA00022833"/>
    </source>
</evidence>
<comment type="caution">
    <text evidence="27">The sequence shown here is derived from an EMBL/GenBank/DDBJ whole genome shotgun (WGS) entry which is preliminary data.</text>
</comment>
<evidence type="ECO:0000256" key="22">
    <source>
        <dbReference type="ARBA" id="ARBA00048589"/>
    </source>
</evidence>
<evidence type="ECO:0000256" key="8">
    <source>
        <dbReference type="ARBA" id="ARBA00022679"/>
    </source>
</evidence>
<comment type="subcellular location">
    <subcellularLocation>
        <location evidence="1">Endoplasmic reticulum membrane</location>
    </subcellularLocation>
    <subcellularLocation>
        <location evidence="2">Secreted</location>
    </subcellularLocation>
</comment>
<evidence type="ECO:0000259" key="26">
    <source>
        <dbReference type="SMART" id="SM00306"/>
    </source>
</evidence>
<reference evidence="27 28" key="1">
    <citation type="submission" date="2019-01" db="EMBL/GenBank/DDBJ databases">
        <title>Draft Genome and Complete Hox-Cluster Characterization of the Sterlet Sturgeon (Acipenser ruthenus).</title>
        <authorList>
            <person name="Wei Q."/>
        </authorList>
    </citation>
    <scope>NUCLEOTIDE SEQUENCE [LARGE SCALE GENOMIC DNA]</scope>
    <source>
        <strain evidence="27">WHYD16114868_AA</strain>
        <tissue evidence="27">Blood</tissue>
    </source>
</reference>
<dbReference type="EMBL" id="SCEB01000558">
    <property type="protein sequence ID" value="RXM98773.1"/>
    <property type="molecule type" value="Genomic_DNA"/>
</dbReference>
<evidence type="ECO:0000256" key="3">
    <source>
        <dbReference type="ARBA" id="ARBA00010649"/>
    </source>
</evidence>
<evidence type="ECO:0000256" key="2">
    <source>
        <dbReference type="ARBA" id="ARBA00004613"/>
    </source>
</evidence>
<evidence type="ECO:0000256" key="19">
    <source>
        <dbReference type="ARBA" id="ARBA00023288"/>
    </source>
</evidence>
<dbReference type="InterPro" id="IPR050387">
    <property type="entry name" value="Hedgehog_Signaling"/>
</dbReference>
<gene>
    <name evidence="27" type="ORF">EOD39_12648</name>
</gene>
<feature type="domain" description="Hint" evidence="25">
    <location>
        <begin position="445"/>
        <end position="489"/>
    </location>
</feature>
<dbReference type="GO" id="GO:0007224">
    <property type="term" value="P:smoothened signaling pathway"/>
    <property type="evidence" value="ECO:0007669"/>
    <property type="project" value="TreeGrafter"/>
</dbReference>
<sequence>MRLPVLLGLFSGCALILVPASEGCGPGRGYGKRRHPRKLTPLAYKQFSPNVAEKTLGASGRYEGKITRNSDRFKELAPNYNPDIIFKDEENTGADRLMTQLLLLKLAFEQRCKDKLNSLAISVMNQWPGVKLRVTEGWDEDGHHSEESLHYEGRAVDITTSDRDRSKYGMLARLAVEAGFDWVYYESKAHVHCSVKSGTGGGAWERVWGWRGAHTNAIGKDCSVKSGTGGGAWERVWWRCKDKLNSLAISVMNQWPGVKLRVTEGWDEDGHHSEESLHYEGRAVDITTSDRDRSKYGMLARLAVEAGFDWVYYESKAHVHCSVKSEHSVAAKTGGCFPGKAWVRLENGSRRSVQDLQPGDRVLAATEEGRAIYSEFLTFLDREPNTRKLFYVIKTQEEPQRSLVLTAAHLLFVASNCSGYQTTGFRTIFASAVQPGQCTMVSMGGSSLRPVHIASVHTQQDSGAFAPLTRQGTLVVNDVLTSCFAAFDNHGWAQWAFGPLRLYYSLTRQSGVQEEGLHWYSRLLYRLGTLLLDPGHFHPWGMAETER</sequence>
<evidence type="ECO:0000256" key="4">
    <source>
        <dbReference type="ARBA" id="ARBA00022473"/>
    </source>
</evidence>
<feature type="signal peptide" evidence="24">
    <location>
        <begin position="1"/>
        <end position="23"/>
    </location>
</feature>
<dbReference type="PANTHER" id="PTHR11889">
    <property type="entry name" value="HEDGEHOG"/>
    <property type="match status" value="1"/>
</dbReference>
<feature type="domain" description="Hint" evidence="26">
    <location>
        <begin position="334"/>
        <end position="443"/>
    </location>
</feature>
<comment type="function">
    <molecule>Protein hedgehog N-product</molecule>
    <text evidence="23">The dually lipidated hedgehog protein N-product is a morphogen which is essential for a variety of patterning events during development.</text>
</comment>
<dbReference type="FunFam" id="2.170.16.10:FF:000001">
    <property type="entry name" value="Indian hedgehog"/>
    <property type="match status" value="1"/>
</dbReference>
<accession>A0A662YS57</accession>
<dbReference type="InterPro" id="IPR000320">
    <property type="entry name" value="Hedgehog_signalling_dom"/>
</dbReference>
<dbReference type="SUPFAM" id="SSF55166">
    <property type="entry name" value="Hedgehog/DD-peptidase"/>
    <property type="match status" value="2"/>
</dbReference>
<keyword evidence="11 23" id="KW-0378">Hydrolase</keyword>
<dbReference type="AlphaFoldDB" id="A0A662YS57"/>
<evidence type="ECO:0000256" key="1">
    <source>
        <dbReference type="ARBA" id="ARBA00004586"/>
    </source>
</evidence>
<evidence type="ECO:0000256" key="12">
    <source>
        <dbReference type="ARBA" id="ARBA00022813"/>
    </source>
</evidence>
<keyword evidence="17 23" id="KW-0472">Membrane</keyword>
<dbReference type="GO" id="GO:0005615">
    <property type="term" value="C:extracellular space"/>
    <property type="evidence" value="ECO:0007669"/>
    <property type="project" value="TreeGrafter"/>
</dbReference>
<keyword evidence="6" id="KW-0964">Secreted</keyword>
<comment type="similarity">
    <text evidence="3 23">Belongs to the hedgehog family.</text>
</comment>
<keyword evidence="5 23" id="KW-1003">Cell membrane</keyword>
<dbReference type="GO" id="GO:0007267">
    <property type="term" value="P:cell-cell signaling"/>
    <property type="evidence" value="ECO:0007669"/>
    <property type="project" value="InterPro"/>
</dbReference>
<dbReference type="PRINTS" id="PR00632">
    <property type="entry name" value="SONICHHOG"/>
</dbReference>
<dbReference type="InterPro" id="IPR003586">
    <property type="entry name" value="Hint_dom_C"/>
</dbReference>
<keyword evidence="19" id="KW-0449">Lipoprotein</keyword>
<dbReference type="SMART" id="SM00305">
    <property type="entry name" value="HintC"/>
    <property type="match status" value="1"/>
</dbReference>
<keyword evidence="9" id="KW-0479">Metal-binding</keyword>
<dbReference type="InterPro" id="IPR003587">
    <property type="entry name" value="Hint_dom_N"/>
</dbReference>
<dbReference type="GO" id="GO:0008233">
    <property type="term" value="F:peptidase activity"/>
    <property type="evidence" value="ECO:0007669"/>
    <property type="project" value="UniProtKB-UniRule"/>
</dbReference>
<keyword evidence="10 23" id="KW-0732">Signal</keyword>
<dbReference type="GO" id="GO:0042063">
    <property type="term" value="P:gliogenesis"/>
    <property type="evidence" value="ECO:0007669"/>
    <property type="project" value="UniProtKB-ARBA"/>
</dbReference>
<evidence type="ECO:0000259" key="25">
    <source>
        <dbReference type="SMART" id="SM00305"/>
    </source>
</evidence>
<feature type="chain" id="PRO_5024869333" description="Hedgehog protein" evidence="24">
    <location>
        <begin position="24"/>
        <end position="547"/>
    </location>
</feature>
<dbReference type="GO" id="GO:0016539">
    <property type="term" value="P:intein-mediated protein splicing"/>
    <property type="evidence" value="ECO:0007669"/>
    <property type="project" value="InterPro"/>
</dbReference>
<keyword evidence="28" id="KW-1185">Reference proteome</keyword>
<evidence type="ECO:0000256" key="13">
    <source>
        <dbReference type="ARBA" id="ARBA00022824"/>
    </source>
</evidence>